<accession>A0AAI9TB06</accession>
<reference evidence="1" key="2">
    <citation type="journal article" date="2016" name="Fungal Biol.">
        <title>Ochratoxin A production by Penicillium thymicola.</title>
        <authorList>
            <person name="Nguyen H.D.T."/>
            <person name="McMullin D.R."/>
            <person name="Ponomareva E."/>
            <person name="Riley R."/>
            <person name="Pomraning K.R."/>
            <person name="Baker S.E."/>
            <person name="Seifert K.A."/>
        </authorList>
    </citation>
    <scope>NUCLEOTIDE SEQUENCE</scope>
    <source>
        <strain evidence="1">DAOM 180753</strain>
    </source>
</reference>
<proteinExistence type="predicted"/>
<protein>
    <submittedName>
        <fullName evidence="1">Uncharacterized protein</fullName>
    </submittedName>
</protein>
<name>A0AAI9TB06_PENTH</name>
<dbReference type="EMBL" id="LACB01000428">
    <property type="protein sequence ID" value="KAJ9483455.1"/>
    <property type="molecule type" value="Genomic_DNA"/>
</dbReference>
<comment type="caution">
    <text evidence="1">The sequence shown here is derived from an EMBL/GenBank/DDBJ whole genome shotgun (WGS) entry which is preliminary data.</text>
</comment>
<sequence>MYSVVLNQPRHLINDESSKASLGLENAGKLLQFRHWPSQGRHFCAIVSCNLHNSYLLRFAQQNYCLSAPVMFVSTDGTIFANATGT</sequence>
<gene>
    <name evidence="1" type="ORF">VN97_g9948</name>
</gene>
<evidence type="ECO:0000313" key="2">
    <source>
        <dbReference type="Proteomes" id="UP001227192"/>
    </source>
</evidence>
<evidence type="ECO:0000313" key="1">
    <source>
        <dbReference type="EMBL" id="KAJ9483455.1"/>
    </source>
</evidence>
<reference evidence="1" key="1">
    <citation type="submission" date="2015-06" db="EMBL/GenBank/DDBJ databases">
        <authorList>
            <person name="Nguyen H."/>
        </authorList>
    </citation>
    <scope>NUCLEOTIDE SEQUENCE</scope>
    <source>
        <strain evidence="1">DAOM 180753</strain>
    </source>
</reference>
<organism evidence="1 2">
    <name type="scientific">Penicillium thymicola</name>
    <dbReference type="NCBI Taxonomy" id="293382"/>
    <lineage>
        <taxon>Eukaryota</taxon>
        <taxon>Fungi</taxon>
        <taxon>Dikarya</taxon>
        <taxon>Ascomycota</taxon>
        <taxon>Pezizomycotina</taxon>
        <taxon>Eurotiomycetes</taxon>
        <taxon>Eurotiomycetidae</taxon>
        <taxon>Eurotiales</taxon>
        <taxon>Aspergillaceae</taxon>
        <taxon>Penicillium</taxon>
    </lineage>
</organism>
<dbReference type="AlphaFoldDB" id="A0AAI9TB06"/>
<dbReference type="Proteomes" id="UP001227192">
    <property type="component" value="Unassembled WGS sequence"/>
</dbReference>
<keyword evidence="2" id="KW-1185">Reference proteome</keyword>